<keyword evidence="2" id="KW-1185">Reference proteome</keyword>
<accession>A0ACA9SZM2</accession>
<name>A0ACA9SZM2_9GLOM</name>
<organism evidence="1 2">
    <name type="scientific">Racocetra persica</name>
    <dbReference type="NCBI Taxonomy" id="160502"/>
    <lineage>
        <taxon>Eukaryota</taxon>
        <taxon>Fungi</taxon>
        <taxon>Fungi incertae sedis</taxon>
        <taxon>Mucoromycota</taxon>
        <taxon>Glomeromycotina</taxon>
        <taxon>Glomeromycetes</taxon>
        <taxon>Diversisporales</taxon>
        <taxon>Gigasporaceae</taxon>
        <taxon>Racocetra</taxon>
    </lineage>
</organism>
<proteinExistence type="predicted"/>
<dbReference type="Proteomes" id="UP000789920">
    <property type="component" value="Unassembled WGS sequence"/>
</dbReference>
<reference evidence="1" key="1">
    <citation type="submission" date="2021-06" db="EMBL/GenBank/DDBJ databases">
        <authorList>
            <person name="Kallberg Y."/>
            <person name="Tangrot J."/>
            <person name="Rosling A."/>
        </authorList>
    </citation>
    <scope>NUCLEOTIDE SEQUENCE</scope>
    <source>
        <strain evidence="1">MA461A</strain>
    </source>
</reference>
<evidence type="ECO:0000313" key="2">
    <source>
        <dbReference type="Proteomes" id="UP000789920"/>
    </source>
</evidence>
<gene>
    <name evidence="1" type="ORF">RPERSI_LOCUS35897</name>
</gene>
<protein>
    <submittedName>
        <fullName evidence="1">34558_t:CDS:1</fullName>
    </submittedName>
</protein>
<comment type="caution">
    <text evidence="1">The sequence shown here is derived from an EMBL/GenBank/DDBJ whole genome shotgun (WGS) entry which is preliminary data.</text>
</comment>
<evidence type="ECO:0000313" key="1">
    <source>
        <dbReference type="EMBL" id="CAG8850040.1"/>
    </source>
</evidence>
<feature type="non-terminal residue" evidence="1">
    <location>
        <position position="58"/>
    </location>
</feature>
<feature type="non-terminal residue" evidence="1">
    <location>
        <position position="1"/>
    </location>
</feature>
<sequence>IDLIKDSEEWKIIEYHKIFSIFSLLEENLQKNVIEALGKRILKVQVESIEFPSKSNQH</sequence>
<dbReference type="EMBL" id="CAJVQC010168755">
    <property type="protein sequence ID" value="CAG8850040.1"/>
    <property type="molecule type" value="Genomic_DNA"/>
</dbReference>